<keyword evidence="4" id="KW-1185">Reference proteome</keyword>
<reference evidence="3" key="1">
    <citation type="submission" date="2022-12" db="EMBL/GenBank/DDBJ databases">
        <title>Draft genome assemblies for two species of Escallonia (Escalloniales).</title>
        <authorList>
            <person name="Chanderbali A."/>
            <person name="Dervinis C."/>
            <person name="Anghel I."/>
            <person name="Soltis D."/>
            <person name="Soltis P."/>
            <person name="Zapata F."/>
        </authorList>
    </citation>
    <scope>NUCLEOTIDE SEQUENCE</scope>
    <source>
        <strain evidence="3">UCBG92.1500</strain>
        <tissue evidence="3">Leaf</tissue>
    </source>
</reference>
<dbReference type="PANTHER" id="PTHR47926:SF527">
    <property type="entry name" value="PENTATRICOPEPTIDE REPEAT-CONTAINING PROTEIN"/>
    <property type="match status" value="1"/>
</dbReference>
<dbReference type="FunFam" id="1.25.40.10:FF:000361">
    <property type="entry name" value="Pentatricopeptide repeat-containing protein chloroplastic"/>
    <property type="match status" value="1"/>
</dbReference>
<name>A0AA88R1W8_9ASTE</name>
<evidence type="ECO:0000313" key="3">
    <source>
        <dbReference type="EMBL" id="KAK2971261.1"/>
    </source>
</evidence>
<proteinExistence type="predicted"/>
<evidence type="ECO:0000256" key="2">
    <source>
        <dbReference type="PROSITE-ProRule" id="PRU00708"/>
    </source>
</evidence>
<accession>A0AA88R1W8</accession>
<dbReference type="AlphaFoldDB" id="A0AA88R1W8"/>
<dbReference type="FunFam" id="1.25.40.10:FF:000031">
    <property type="entry name" value="Pentatricopeptide repeat-containing protein mitochondrial"/>
    <property type="match status" value="1"/>
</dbReference>
<gene>
    <name evidence="3" type="ORF">RJ640_013021</name>
</gene>
<dbReference type="InterPro" id="IPR011990">
    <property type="entry name" value="TPR-like_helical_dom_sf"/>
</dbReference>
<dbReference type="Proteomes" id="UP001187471">
    <property type="component" value="Unassembled WGS sequence"/>
</dbReference>
<dbReference type="FunFam" id="1.25.40.10:FF:000381">
    <property type="entry name" value="Pentatricopeptide repeat-containing protein"/>
    <property type="match status" value="1"/>
</dbReference>
<dbReference type="FunFam" id="1.25.40.10:FF:000353">
    <property type="entry name" value="Pentatricopeptide repeat-containing protein At4g39530"/>
    <property type="match status" value="1"/>
</dbReference>
<keyword evidence="1" id="KW-0677">Repeat</keyword>
<dbReference type="Gene3D" id="1.25.40.10">
    <property type="entry name" value="Tetratricopeptide repeat domain"/>
    <property type="match status" value="6"/>
</dbReference>
<dbReference type="FunFam" id="1.25.40.10:FF:000958">
    <property type="entry name" value="Pentatricopeptide repeat-containing protein At4g39530"/>
    <property type="match status" value="1"/>
</dbReference>
<dbReference type="Pfam" id="PF20431">
    <property type="entry name" value="E_motif"/>
    <property type="match status" value="1"/>
</dbReference>
<dbReference type="SUPFAM" id="SSF48452">
    <property type="entry name" value="TPR-like"/>
    <property type="match status" value="1"/>
</dbReference>
<comment type="caution">
    <text evidence="3">The sequence shown here is derived from an EMBL/GenBank/DDBJ whole genome shotgun (WGS) entry which is preliminary data.</text>
</comment>
<sequence length="846" mass="95229">MRHYCIRSCFTITTHLKSSCSRTTNQQAFTFSTVLSPILHSKNPLTPLRRRRTERYELTKLLKSPPASNPLEFYKVIHGQIVLSGFQLDTVLSNILINVYSKSDCLVNARSLFDKMPERNLVTWSSMVSMYTQHGYNEEALVIFREFRQSSNENPNEFVVASVIRACTHLGGGGVGMELHGFVLKASLDQDVYVGTSLVDFYSKKGKIEEAKLVFDDLSIRSSVTWTTIITGYGKIGKSEVSLQLFNRMMETDVVPDRYVLSSVLSACSMLGFLEGGKQIHAYVLRRGTEMDVSVSNVLIDTYVKCGRVRSGRELFDQMVVKNVISWTTMIAGYMQNSFDREAMKLFAEMSRLGWKLDGFACTSVLTSCGSLEAVEQGRQVHSYAIKINLASDEFVINGLIDMYSKCNALTDARRAFDVTTNHSVISCNTMIEGYSRQGNLYEALHLFHEMRLRSGPPSLLTFVSLLGLSASELALELSKQIHSTMIKSGFSLDTFGGSALIDVYSKCSFVHDARLVFAEMDEKDIVVWNAMFFGYTRQSENEDAFRLYLELQLSRQKPNEFTFVALITAASNLASLHHGQQFHNQLIKTGLDFDPFVSNALVDMYAKCGSMKEAREIFNSADRRDVVCWNSMIFTYAQHGEAEEALKMFEKMIKEAVQPNYVTFVGVLSACGHVGFVEDGFRYFDLMPKFRIEPGTEHYACMVSLLGRAGRFCEAKELIEKMPIEPAAIVWRSLLSACRLAGNFELGKHAAAMAISIDPKDSGSYILLSNIFASEGMWIDVKKVRDTMDCSGVVKETGCSWIEMNNKVHVFTARDRSHPDADLIYSFLDNIIHHVKWLGYVPMKD</sequence>
<evidence type="ECO:0000313" key="4">
    <source>
        <dbReference type="Proteomes" id="UP001187471"/>
    </source>
</evidence>
<feature type="repeat" description="PPR" evidence="2">
    <location>
        <begin position="222"/>
        <end position="256"/>
    </location>
</feature>
<dbReference type="FunFam" id="1.25.40.10:FF:000366">
    <property type="entry name" value="Pentatricopeptide (PPR) repeat-containing protein"/>
    <property type="match status" value="1"/>
</dbReference>
<dbReference type="PROSITE" id="PS51375">
    <property type="entry name" value="PPR"/>
    <property type="match status" value="8"/>
</dbReference>
<dbReference type="Pfam" id="PF01535">
    <property type="entry name" value="PPR"/>
    <property type="match status" value="4"/>
</dbReference>
<feature type="repeat" description="PPR" evidence="2">
    <location>
        <begin position="525"/>
        <end position="559"/>
    </location>
</feature>
<dbReference type="GO" id="GO:0003723">
    <property type="term" value="F:RNA binding"/>
    <property type="evidence" value="ECO:0007669"/>
    <property type="project" value="InterPro"/>
</dbReference>
<feature type="repeat" description="PPR" evidence="2">
    <location>
        <begin position="323"/>
        <end position="357"/>
    </location>
</feature>
<feature type="repeat" description="PPR" evidence="2">
    <location>
        <begin position="661"/>
        <end position="695"/>
    </location>
</feature>
<evidence type="ECO:0008006" key="5">
    <source>
        <dbReference type="Google" id="ProtNLM"/>
    </source>
</evidence>
<feature type="repeat" description="PPR" evidence="2">
    <location>
        <begin position="626"/>
        <end position="660"/>
    </location>
</feature>
<feature type="repeat" description="PPR" evidence="2">
    <location>
        <begin position="424"/>
        <end position="458"/>
    </location>
</feature>
<evidence type="ECO:0000256" key="1">
    <source>
        <dbReference type="ARBA" id="ARBA00022737"/>
    </source>
</evidence>
<protein>
    <recommendedName>
        <fullName evidence="5">Pentatricopeptide repeat-containing protein</fullName>
    </recommendedName>
</protein>
<dbReference type="Pfam" id="PF13041">
    <property type="entry name" value="PPR_2"/>
    <property type="match status" value="5"/>
</dbReference>
<dbReference type="GO" id="GO:0009451">
    <property type="term" value="P:RNA modification"/>
    <property type="evidence" value="ECO:0007669"/>
    <property type="project" value="InterPro"/>
</dbReference>
<dbReference type="PANTHER" id="PTHR47926">
    <property type="entry name" value="PENTATRICOPEPTIDE REPEAT-CONTAINING PROTEIN"/>
    <property type="match status" value="1"/>
</dbReference>
<dbReference type="InterPro" id="IPR002885">
    <property type="entry name" value="PPR_rpt"/>
</dbReference>
<dbReference type="InterPro" id="IPR046960">
    <property type="entry name" value="PPR_At4g14850-like_plant"/>
</dbReference>
<organism evidence="3 4">
    <name type="scientific">Escallonia rubra</name>
    <dbReference type="NCBI Taxonomy" id="112253"/>
    <lineage>
        <taxon>Eukaryota</taxon>
        <taxon>Viridiplantae</taxon>
        <taxon>Streptophyta</taxon>
        <taxon>Embryophyta</taxon>
        <taxon>Tracheophyta</taxon>
        <taxon>Spermatophyta</taxon>
        <taxon>Magnoliopsida</taxon>
        <taxon>eudicotyledons</taxon>
        <taxon>Gunneridae</taxon>
        <taxon>Pentapetalae</taxon>
        <taxon>asterids</taxon>
        <taxon>campanulids</taxon>
        <taxon>Escalloniales</taxon>
        <taxon>Escalloniaceae</taxon>
        <taxon>Escallonia</taxon>
    </lineage>
</organism>
<dbReference type="NCBIfam" id="TIGR00756">
    <property type="entry name" value="PPR"/>
    <property type="match status" value="6"/>
</dbReference>
<feature type="repeat" description="PPR" evidence="2">
    <location>
        <begin position="120"/>
        <end position="154"/>
    </location>
</feature>
<dbReference type="InterPro" id="IPR046848">
    <property type="entry name" value="E_motif"/>
</dbReference>
<dbReference type="EMBL" id="JAVXUO010002595">
    <property type="protein sequence ID" value="KAK2971261.1"/>
    <property type="molecule type" value="Genomic_DNA"/>
</dbReference>
<feature type="repeat" description="PPR" evidence="2">
    <location>
        <begin position="292"/>
        <end position="322"/>
    </location>
</feature>